<evidence type="ECO:0000256" key="1">
    <source>
        <dbReference type="SAM" id="MobiDB-lite"/>
    </source>
</evidence>
<keyword evidence="2" id="KW-0812">Transmembrane</keyword>
<feature type="transmembrane region" description="Helical" evidence="2">
    <location>
        <begin position="110"/>
        <end position="133"/>
    </location>
</feature>
<evidence type="ECO:0000313" key="4">
    <source>
        <dbReference type="Proteomes" id="UP001596200"/>
    </source>
</evidence>
<dbReference type="InterPro" id="IPR046475">
    <property type="entry name" value="DUF6796"/>
</dbReference>
<evidence type="ECO:0000256" key="2">
    <source>
        <dbReference type="SAM" id="Phobius"/>
    </source>
</evidence>
<protein>
    <submittedName>
        <fullName evidence="3">DUF6796 family protein</fullName>
    </submittedName>
</protein>
<feature type="transmembrane region" description="Helical" evidence="2">
    <location>
        <begin position="160"/>
        <end position="181"/>
    </location>
</feature>
<comment type="caution">
    <text evidence="3">The sequence shown here is derived from an EMBL/GenBank/DDBJ whole genome shotgun (WGS) entry which is preliminary data.</text>
</comment>
<proteinExistence type="predicted"/>
<dbReference type="RefSeq" id="WP_344513481.1">
    <property type="nucleotide sequence ID" value="NZ_BAAATU010000025.1"/>
</dbReference>
<dbReference type="Pfam" id="PF20599">
    <property type="entry name" value="DUF6796"/>
    <property type="match status" value="1"/>
</dbReference>
<dbReference type="EMBL" id="JBHSPU010000027">
    <property type="protein sequence ID" value="MFC5917471.1"/>
    <property type="molecule type" value="Genomic_DNA"/>
</dbReference>
<keyword evidence="2" id="KW-1133">Transmembrane helix</keyword>
<name>A0ABW1GUG6_9ACTN</name>
<keyword evidence="2" id="KW-0472">Membrane</keyword>
<feature type="region of interest" description="Disordered" evidence="1">
    <location>
        <begin position="248"/>
        <end position="269"/>
    </location>
</feature>
<accession>A0ABW1GUG6</accession>
<dbReference type="Proteomes" id="UP001596200">
    <property type="component" value="Unassembled WGS sequence"/>
</dbReference>
<keyword evidence="4" id="KW-1185">Reference proteome</keyword>
<feature type="transmembrane region" description="Helical" evidence="2">
    <location>
        <begin position="193"/>
        <end position="213"/>
    </location>
</feature>
<organism evidence="3 4">
    <name type="scientific">Streptomyces pulveraceus</name>
    <dbReference type="NCBI Taxonomy" id="68258"/>
    <lineage>
        <taxon>Bacteria</taxon>
        <taxon>Bacillati</taxon>
        <taxon>Actinomycetota</taxon>
        <taxon>Actinomycetes</taxon>
        <taxon>Kitasatosporales</taxon>
        <taxon>Streptomycetaceae</taxon>
        <taxon>Streptomyces</taxon>
    </lineage>
</organism>
<feature type="transmembrane region" description="Helical" evidence="2">
    <location>
        <begin position="21"/>
        <end position="42"/>
    </location>
</feature>
<reference evidence="4" key="1">
    <citation type="journal article" date="2019" name="Int. J. Syst. Evol. Microbiol.">
        <title>The Global Catalogue of Microorganisms (GCM) 10K type strain sequencing project: providing services to taxonomists for standard genome sequencing and annotation.</title>
        <authorList>
            <consortium name="The Broad Institute Genomics Platform"/>
            <consortium name="The Broad Institute Genome Sequencing Center for Infectious Disease"/>
            <person name="Wu L."/>
            <person name="Ma J."/>
        </authorList>
    </citation>
    <scope>NUCLEOTIDE SEQUENCE [LARGE SCALE GENOMIC DNA]</scope>
    <source>
        <strain evidence="4">JCM 4147</strain>
    </source>
</reference>
<feature type="transmembrane region" description="Helical" evidence="2">
    <location>
        <begin position="76"/>
        <end position="98"/>
    </location>
</feature>
<gene>
    <name evidence="3" type="ORF">ACFP1B_29185</name>
</gene>
<evidence type="ECO:0000313" key="3">
    <source>
        <dbReference type="EMBL" id="MFC5917471.1"/>
    </source>
</evidence>
<feature type="transmembrane region" description="Helical" evidence="2">
    <location>
        <begin position="219"/>
        <end position="239"/>
    </location>
</feature>
<sequence>MITIGEAGTVTDDKMVGRVRLAGIAGILASIAWLAGDILLLGKPVASAALHPVLGDYDGMSGVSLAAMLPASTARLAWGALLGVLTGPLYLLACWHLYQGLRPARRSLALPPFLLLISGFAIAPFVHGSFFYWGQAVKAIDASGDRSAALAALPGDMADVLFIAYAALMVCWVLGSVWMAVCVLRGGAAFPRWAWFVNPLICLPVGGLVAMLAPGTALQGAQLSIGNLLLFTLSTVVLWKARPEAGAERPVPVAARGADGAPGREASPA</sequence>